<feature type="active site" evidence="8">
    <location>
        <position position="201"/>
    </location>
</feature>
<keyword evidence="1 8" id="KW-0963">Cytoplasm</keyword>
<dbReference type="CDD" id="cd01740">
    <property type="entry name" value="GATase1_FGAR_AT"/>
    <property type="match status" value="1"/>
</dbReference>
<evidence type="ECO:0000256" key="8">
    <source>
        <dbReference type="HAMAP-Rule" id="MF_00421"/>
    </source>
</evidence>
<dbReference type="InterPro" id="IPR029062">
    <property type="entry name" value="Class_I_gatase-like"/>
</dbReference>
<dbReference type="EMBL" id="DUJS01000002">
    <property type="protein sequence ID" value="HII69981.1"/>
    <property type="molecule type" value="Genomic_DNA"/>
</dbReference>
<comment type="catalytic activity">
    <reaction evidence="8">
        <text>N(2)-formyl-N(1)-(5-phospho-beta-D-ribosyl)glycinamide + L-glutamine + ATP + H2O = 2-formamido-N(1)-(5-O-phospho-beta-D-ribosyl)acetamidine + L-glutamate + ADP + phosphate + H(+)</text>
        <dbReference type="Rhea" id="RHEA:17129"/>
        <dbReference type="ChEBI" id="CHEBI:15377"/>
        <dbReference type="ChEBI" id="CHEBI:15378"/>
        <dbReference type="ChEBI" id="CHEBI:29985"/>
        <dbReference type="ChEBI" id="CHEBI:30616"/>
        <dbReference type="ChEBI" id="CHEBI:43474"/>
        <dbReference type="ChEBI" id="CHEBI:58359"/>
        <dbReference type="ChEBI" id="CHEBI:147286"/>
        <dbReference type="ChEBI" id="CHEBI:147287"/>
        <dbReference type="ChEBI" id="CHEBI:456216"/>
        <dbReference type="EC" id="6.3.5.3"/>
    </reaction>
</comment>
<dbReference type="UniPathway" id="UPA00074">
    <property type="reaction ID" value="UER00128"/>
</dbReference>
<keyword evidence="2 8" id="KW-0436">Ligase</keyword>
<dbReference type="EC" id="6.3.5.3" evidence="8"/>
<reference evidence="9" key="1">
    <citation type="journal article" date="2020" name="bioRxiv">
        <title>A rank-normalized archaeal taxonomy based on genome phylogeny resolves widespread incomplete and uneven classifications.</title>
        <authorList>
            <person name="Rinke C."/>
            <person name="Chuvochina M."/>
            <person name="Mussig A.J."/>
            <person name="Chaumeil P.-A."/>
            <person name="Waite D.W."/>
            <person name="Whitman W.B."/>
            <person name="Parks D.H."/>
            <person name="Hugenholtz P."/>
        </authorList>
    </citation>
    <scope>NUCLEOTIDE SEQUENCE</scope>
    <source>
        <strain evidence="9">UBA8853</strain>
    </source>
</reference>
<dbReference type="PANTHER" id="PTHR47552">
    <property type="entry name" value="PHOSPHORIBOSYLFORMYLGLYCINAMIDINE SYNTHASE SUBUNIT PURQ"/>
    <property type="match status" value="1"/>
</dbReference>
<dbReference type="RefSeq" id="WP_011019159.1">
    <property type="nucleotide sequence ID" value="NZ_DUJS01000002.1"/>
</dbReference>
<comment type="subunit">
    <text evidence="8">Part of the FGAM synthase complex composed of 1 PurL, 1 PurQ and 2 PurS subunits.</text>
</comment>
<keyword evidence="3 8" id="KW-0547">Nucleotide-binding</keyword>
<evidence type="ECO:0000256" key="5">
    <source>
        <dbReference type="ARBA" id="ARBA00022801"/>
    </source>
</evidence>
<organism evidence="9 10">
    <name type="scientific">Methanopyrus kandleri</name>
    <dbReference type="NCBI Taxonomy" id="2320"/>
    <lineage>
        <taxon>Archaea</taxon>
        <taxon>Methanobacteriati</taxon>
        <taxon>Methanobacteriota</taxon>
        <taxon>Methanomada group</taxon>
        <taxon>Methanopyri</taxon>
        <taxon>Methanopyrales</taxon>
        <taxon>Methanopyraceae</taxon>
        <taxon>Methanopyrus</taxon>
    </lineage>
</organism>
<evidence type="ECO:0000256" key="4">
    <source>
        <dbReference type="ARBA" id="ARBA00022755"/>
    </source>
</evidence>
<dbReference type="GO" id="GO:0004359">
    <property type="term" value="F:glutaminase activity"/>
    <property type="evidence" value="ECO:0007669"/>
    <property type="project" value="UniProtKB-EC"/>
</dbReference>
<dbReference type="NCBIfam" id="TIGR01737">
    <property type="entry name" value="FGAM_synth_I"/>
    <property type="match status" value="1"/>
</dbReference>
<evidence type="ECO:0000313" key="10">
    <source>
        <dbReference type="Proteomes" id="UP000619545"/>
    </source>
</evidence>
<comment type="function">
    <text evidence="8">Part of the phosphoribosylformylglycinamidine synthase complex involved in the purines biosynthetic pathway. Catalyzes the ATP-dependent conversion of formylglycinamide ribonucleotide (FGAR) and glutamine to yield formylglycinamidine ribonucleotide (FGAM) and glutamate. The FGAM synthase complex is composed of three subunits. PurQ produces an ammonia molecule by converting glutamine to glutamate. PurL transfers the ammonia molecule to FGAR to form FGAM in an ATP-dependent manner. PurS interacts with PurQ and PurL and is thought to assist in the transfer of the ammonia molecule from PurQ to PurL.</text>
</comment>
<dbReference type="GO" id="GO:0004642">
    <property type="term" value="F:phosphoribosylformylglycinamidine synthase activity"/>
    <property type="evidence" value="ECO:0007669"/>
    <property type="project" value="UniProtKB-UniRule"/>
</dbReference>
<keyword evidence="7 8" id="KW-0315">Glutamine amidotransferase</keyword>
<evidence type="ECO:0000313" key="9">
    <source>
        <dbReference type="EMBL" id="HII69981.1"/>
    </source>
</evidence>
<evidence type="ECO:0000256" key="1">
    <source>
        <dbReference type="ARBA" id="ARBA00022490"/>
    </source>
</evidence>
<dbReference type="PROSITE" id="PS51273">
    <property type="entry name" value="GATASE_TYPE_1"/>
    <property type="match status" value="1"/>
</dbReference>
<keyword evidence="6 8" id="KW-0067">ATP-binding</keyword>
<dbReference type="InterPro" id="IPR010075">
    <property type="entry name" value="PRibForGlyAmidine_synth_PurQ"/>
</dbReference>
<dbReference type="PANTHER" id="PTHR47552:SF1">
    <property type="entry name" value="PHOSPHORIBOSYLFORMYLGLYCINAMIDINE SYNTHASE SUBUNIT PURQ"/>
    <property type="match status" value="1"/>
</dbReference>
<comment type="caution">
    <text evidence="9">The sequence shown here is derived from an EMBL/GenBank/DDBJ whole genome shotgun (WGS) entry which is preliminary data.</text>
</comment>
<dbReference type="Gene3D" id="3.40.50.880">
    <property type="match status" value="1"/>
</dbReference>
<dbReference type="NCBIfam" id="NF002957">
    <property type="entry name" value="PRK03619.1"/>
    <property type="match status" value="1"/>
</dbReference>
<evidence type="ECO:0000256" key="3">
    <source>
        <dbReference type="ARBA" id="ARBA00022741"/>
    </source>
</evidence>
<accession>A0A832WR71</accession>
<sequence length="226" mass="25032">MVRVAVIRFPGTNCDLEMAWAVKLAGGDPEFVWHEDGGLDDFDAVIIPGGFTYGDYIRAGAIAALSPILEEIRECAEDGRPVLGVCNGMQILAEAELIPGTLTVNVGNRFICDWVYLRVERTDTPFTTKYQEDEVIRVPIAHAEGRYYYENPEEIEDNVVFRFCGPDGDVSEEYNLNGSVGGITGVVNDDGNVLGMMPHPERAAHRLLNSDDGLRLFESLVEWCRS</sequence>
<dbReference type="GO" id="GO:0006189">
    <property type="term" value="P:'de novo' IMP biosynthetic process"/>
    <property type="evidence" value="ECO:0007669"/>
    <property type="project" value="UniProtKB-UniRule"/>
</dbReference>
<feature type="active site" evidence="8">
    <location>
        <position position="199"/>
    </location>
</feature>
<comment type="pathway">
    <text evidence="8">Purine metabolism; IMP biosynthesis via de novo pathway; 5-amino-1-(5-phospho-D-ribosyl)imidazole from N(2)-formyl-N(1)-(5-phospho-D-ribosyl)glycinamide: step 1/2.</text>
</comment>
<dbReference type="HAMAP" id="MF_00421">
    <property type="entry name" value="PurQ"/>
    <property type="match status" value="1"/>
</dbReference>
<evidence type="ECO:0000256" key="2">
    <source>
        <dbReference type="ARBA" id="ARBA00022598"/>
    </source>
</evidence>
<dbReference type="AlphaFoldDB" id="A0A832WR71"/>
<dbReference type="Proteomes" id="UP000619545">
    <property type="component" value="Unassembled WGS sequence"/>
</dbReference>
<comment type="subcellular location">
    <subcellularLocation>
        <location evidence="8">Cytoplasm</location>
    </subcellularLocation>
</comment>
<comment type="catalytic activity">
    <reaction evidence="8">
        <text>L-glutamine + H2O = L-glutamate + NH4(+)</text>
        <dbReference type="Rhea" id="RHEA:15889"/>
        <dbReference type="ChEBI" id="CHEBI:15377"/>
        <dbReference type="ChEBI" id="CHEBI:28938"/>
        <dbReference type="ChEBI" id="CHEBI:29985"/>
        <dbReference type="ChEBI" id="CHEBI:58359"/>
        <dbReference type="EC" id="3.5.1.2"/>
    </reaction>
</comment>
<keyword evidence="5 8" id="KW-0378">Hydrolase</keyword>
<dbReference type="GeneID" id="1476891"/>
<dbReference type="SMART" id="SM01211">
    <property type="entry name" value="GATase_5"/>
    <property type="match status" value="1"/>
</dbReference>
<evidence type="ECO:0000256" key="7">
    <source>
        <dbReference type="ARBA" id="ARBA00022962"/>
    </source>
</evidence>
<dbReference type="GO" id="GO:0005524">
    <property type="term" value="F:ATP binding"/>
    <property type="evidence" value="ECO:0007669"/>
    <property type="project" value="UniProtKB-KW"/>
</dbReference>
<protein>
    <recommendedName>
        <fullName evidence="8">Phosphoribosylformylglycinamidine synthase subunit PurQ</fullName>
        <shortName evidence="8">FGAM synthase</shortName>
        <ecNumber evidence="8">6.3.5.3</ecNumber>
    </recommendedName>
    <alternativeName>
        <fullName evidence="8">Formylglycinamide ribonucleotide amidotransferase subunit I</fullName>
        <shortName evidence="8">FGAR amidotransferase I</shortName>
        <shortName evidence="8">FGAR-AT I</shortName>
    </alternativeName>
    <alternativeName>
        <fullName evidence="8">Glutaminase PurQ</fullName>
        <ecNumber evidence="8">3.5.1.2</ecNumber>
    </alternativeName>
    <alternativeName>
        <fullName evidence="8">Phosphoribosylformylglycinamidine synthase subunit I</fullName>
    </alternativeName>
</protein>
<proteinExistence type="inferred from homology"/>
<name>A0A832WR71_9EURY</name>
<gene>
    <name evidence="8 9" type="primary">purQ</name>
    <name evidence="9" type="ORF">HA336_01950</name>
</gene>
<feature type="active site" description="Nucleophile" evidence="8">
    <location>
        <position position="86"/>
    </location>
</feature>
<dbReference type="SUPFAM" id="SSF52317">
    <property type="entry name" value="Class I glutamine amidotransferase-like"/>
    <property type="match status" value="1"/>
</dbReference>
<dbReference type="PIRSF" id="PIRSF001586">
    <property type="entry name" value="FGAM_synth_I"/>
    <property type="match status" value="1"/>
</dbReference>
<keyword evidence="4 8" id="KW-0658">Purine biosynthesis</keyword>
<evidence type="ECO:0000256" key="6">
    <source>
        <dbReference type="ARBA" id="ARBA00022840"/>
    </source>
</evidence>
<dbReference type="SMR" id="A0A832WR71"/>
<dbReference type="OMA" id="SNCDHDC"/>
<dbReference type="GO" id="GO:0005737">
    <property type="term" value="C:cytoplasm"/>
    <property type="evidence" value="ECO:0007669"/>
    <property type="project" value="UniProtKB-SubCell"/>
</dbReference>
<dbReference type="EC" id="3.5.1.2" evidence="8"/>
<dbReference type="Pfam" id="PF13507">
    <property type="entry name" value="GATase_5"/>
    <property type="match status" value="1"/>
</dbReference>